<gene>
    <name evidence="2" type="ORF">PGTUg99_024987</name>
</gene>
<reference evidence="2 3" key="1">
    <citation type="submission" date="2019-05" db="EMBL/GenBank/DDBJ databases">
        <title>Emergence of the Ug99 lineage of the wheat stem rust pathogen through somatic hybridization.</title>
        <authorList>
            <person name="Li F."/>
            <person name="Upadhyaya N.M."/>
            <person name="Sperschneider J."/>
            <person name="Matny O."/>
            <person name="Nguyen-Phuc H."/>
            <person name="Mago R."/>
            <person name="Raley C."/>
            <person name="Miller M.E."/>
            <person name="Silverstein K.A.T."/>
            <person name="Henningsen E."/>
            <person name="Hirsch C.D."/>
            <person name="Visser B."/>
            <person name="Pretorius Z.A."/>
            <person name="Steffenson B.J."/>
            <person name="Schwessinger B."/>
            <person name="Dodds P.N."/>
            <person name="Figueroa M."/>
        </authorList>
    </citation>
    <scope>NUCLEOTIDE SEQUENCE [LARGE SCALE GENOMIC DNA]</scope>
    <source>
        <strain evidence="2 3">Ug99</strain>
    </source>
</reference>
<dbReference type="AlphaFoldDB" id="A0A5B0LWK9"/>
<comment type="caution">
    <text evidence="2">The sequence shown here is derived from an EMBL/GenBank/DDBJ whole genome shotgun (WGS) entry which is preliminary data.</text>
</comment>
<organism evidence="2 3">
    <name type="scientific">Puccinia graminis f. sp. tritici</name>
    <dbReference type="NCBI Taxonomy" id="56615"/>
    <lineage>
        <taxon>Eukaryota</taxon>
        <taxon>Fungi</taxon>
        <taxon>Dikarya</taxon>
        <taxon>Basidiomycota</taxon>
        <taxon>Pucciniomycotina</taxon>
        <taxon>Pucciniomycetes</taxon>
        <taxon>Pucciniales</taxon>
        <taxon>Pucciniaceae</taxon>
        <taxon>Puccinia</taxon>
    </lineage>
</organism>
<feature type="chain" id="PRO_5022949399" evidence="1">
    <location>
        <begin position="20"/>
        <end position="361"/>
    </location>
</feature>
<protein>
    <submittedName>
        <fullName evidence="2">Uncharacterized protein</fullName>
    </submittedName>
</protein>
<sequence length="361" mass="42116">MFCLTLFLVLFLLKTCCHGGMVKYPSLTQTFLGVHERLGLVGNSLELSNHKIDWNSGEQTIIEDLSKQLKEMAGTSSGLRLAKFMVHDLESIVKRGRIDIENAWYKHMAAIIQKDIRNVSFFEPEDAESFDSLLKKLQDWCFNSNHGQYQLNAEKWRKEKIKTLGSIIYPGKATVKLAITFHNFALIWNSSNFLDGIAYVLATLGSIEQKYHWQIFSKFKFNFGTQPYFSSIESVFEQAHQNPDISSSEDFERIFRETIKNPSDFDLEKGLQSLLNLMPIQDGERIVNDVFTMSQDYQLSEMQGMDTKFWDNLLGFHENGEFQTLVDIYKRVFDFVKHGKPFDKSWEYYELMKEVFIKWEQ</sequence>
<dbReference type="EMBL" id="VDEP01000505">
    <property type="protein sequence ID" value="KAA1068476.1"/>
    <property type="molecule type" value="Genomic_DNA"/>
</dbReference>
<evidence type="ECO:0000313" key="3">
    <source>
        <dbReference type="Proteomes" id="UP000325313"/>
    </source>
</evidence>
<accession>A0A5B0LWK9</accession>
<evidence type="ECO:0000313" key="2">
    <source>
        <dbReference type="EMBL" id="KAA1068476.1"/>
    </source>
</evidence>
<evidence type="ECO:0000256" key="1">
    <source>
        <dbReference type="SAM" id="SignalP"/>
    </source>
</evidence>
<proteinExistence type="predicted"/>
<name>A0A5B0LWK9_PUCGR</name>
<dbReference type="Proteomes" id="UP000325313">
    <property type="component" value="Unassembled WGS sequence"/>
</dbReference>
<keyword evidence="1" id="KW-0732">Signal</keyword>
<feature type="signal peptide" evidence="1">
    <location>
        <begin position="1"/>
        <end position="19"/>
    </location>
</feature>